<evidence type="ECO:0000256" key="9">
    <source>
        <dbReference type="PROSITE-ProRule" id="PRU00282"/>
    </source>
</evidence>
<dbReference type="Gene3D" id="1.50.40.10">
    <property type="entry name" value="Mitochondrial carrier domain"/>
    <property type="match status" value="1"/>
</dbReference>
<dbReference type="PANTHER" id="PTHR45939">
    <property type="entry name" value="PEROXISOMAL MEMBRANE PROTEIN PMP34-RELATED"/>
    <property type="match status" value="1"/>
</dbReference>
<accession>A0A5N5QRU1</accession>
<gene>
    <name evidence="12" type="ORF">CTheo_2213</name>
</gene>
<sequence length="321" mass="34595">MSNNDQLIHAAAGAAGGVVAMTLTYPLIFLSTRAAVEIKKEDKSTYEAVLDVIQSEGLRGLYSGLSSSLLGIAVTNGVYYYFYEKSRAILLASSPRKGNALSTLESMLAGLLAGSATTVTSNPLWVIQTTQAVRTLPSTPAPSQAPEPRGPKKKLGILATFRYILRTDGPAAFWRGIGPALVLVINPILQYTVFEQLKNILVAQRSAKLRATNSKSVPALTGLDYFLLGALSKLVATTLTYPYIVIKSRMQSGHAHSKEYKSAWDGLAKITQREGVAGLYRGIGSKLTQSVLTAAILFAGQKRFYELTKAILSARNPRARK</sequence>
<dbReference type="GO" id="GO:0005778">
    <property type="term" value="C:peroxisomal membrane"/>
    <property type="evidence" value="ECO:0007669"/>
    <property type="project" value="UniProtKB-SubCell"/>
</dbReference>
<evidence type="ECO:0000256" key="4">
    <source>
        <dbReference type="ARBA" id="ARBA00022692"/>
    </source>
</evidence>
<organism evidence="12 13">
    <name type="scientific">Ceratobasidium theobromae</name>
    <dbReference type="NCBI Taxonomy" id="1582974"/>
    <lineage>
        <taxon>Eukaryota</taxon>
        <taxon>Fungi</taxon>
        <taxon>Dikarya</taxon>
        <taxon>Basidiomycota</taxon>
        <taxon>Agaricomycotina</taxon>
        <taxon>Agaricomycetes</taxon>
        <taxon>Cantharellales</taxon>
        <taxon>Ceratobasidiaceae</taxon>
        <taxon>Ceratobasidium</taxon>
    </lineage>
</organism>
<evidence type="ECO:0000256" key="3">
    <source>
        <dbReference type="ARBA" id="ARBA00022448"/>
    </source>
</evidence>
<feature type="repeat" description="Solcar" evidence="9">
    <location>
        <begin position="4"/>
        <end position="89"/>
    </location>
</feature>
<evidence type="ECO:0000256" key="5">
    <source>
        <dbReference type="ARBA" id="ARBA00022737"/>
    </source>
</evidence>
<dbReference type="InterPro" id="IPR023395">
    <property type="entry name" value="MCP_dom_sf"/>
</dbReference>
<feature type="repeat" description="Solcar" evidence="9">
    <location>
        <begin position="220"/>
        <end position="307"/>
    </location>
</feature>
<feature type="transmembrane region" description="Helical" evidence="11">
    <location>
        <begin position="7"/>
        <end position="28"/>
    </location>
</feature>
<dbReference type="GO" id="GO:0015228">
    <property type="term" value="F:coenzyme A transmembrane transporter activity"/>
    <property type="evidence" value="ECO:0007669"/>
    <property type="project" value="TreeGrafter"/>
</dbReference>
<dbReference type="GO" id="GO:0015217">
    <property type="term" value="F:ADP transmembrane transporter activity"/>
    <property type="evidence" value="ECO:0007669"/>
    <property type="project" value="TreeGrafter"/>
</dbReference>
<comment type="subcellular location">
    <subcellularLocation>
        <location evidence="1">Peroxisome membrane</location>
        <topology evidence="1">Multi-pass membrane protein</topology>
    </subcellularLocation>
</comment>
<name>A0A5N5QRU1_9AGAM</name>
<feature type="transmembrane region" description="Helical" evidence="11">
    <location>
        <begin position="61"/>
        <end position="82"/>
    </location>
</feature>
<evidence type="ECO:0000256" key="6">
    <source>
        <dbReference type="ARBA" id="ARBA00022989"/>
    </source>
</evidence>
<dbReference type="PROSITE" id="PS50920">
    <property type="entry name" value="SOLCAR"/>
    <property type="match status" value="3"/>
</dbReference>
<evidence type="ECO:0000256" key="11">
    <source>
        <dbReference type="SAM" id="Phobius"/>
    </source>
</evidence>
<feature type="transmembrane region" description="Helical" evidence="11">
    <location>
        <begin position="172"/>
        <end position="189"/>
    </location>
</feature>
<keyword evidence="6 11" id="KW-1133">Transmembrane helix</keyword>
<dbReference type="GO" id="GO:0051724">
    <property type="term" value="F:NAD transmembrane transporter activity"/>
    <property type="evidence" value="ECO:0007669"/>
    <property type="project" value="TreeGrafter"/>
</dbReference>
<dbReference type="InterPro" id="IPR018108">
    <property type="entry name" value="MCP_transmembrane"/>
</dbReference>
<dbReference type="Pfam" id="PF00153">
    <property type="entry name" value="Mito_carr"/>
    <property type="match status" value="3"/>
</dbReference>
<dbReference type="GO" id="GO:0015230">
    <property type="term" value="F:FAD transmembrane transporter activity"/>
    <property type="evidence" value="ECO:0007669"/>
    <property type="project" value="TreeGrafter"/>
</dbReference>
<keyword evidence="7 9" id="KW-0472">Membrane</keyword>
<comment type="similarity">
    <text evidence="2 10">Belongs to the mitochondrial carrier (TC 2.A.29) family.</text>
</comment>
<dbReference type="SUPFAM" id="SSF103506">
    <property type="entry name" value="Mitochondrial carrier"/>
    <property type="match status" value="1"/>
</dbReference>
<proteinExistence type="inferred from homology"/>
<comment type="caution">
    <text evidence="12">The sequence shown here is derived from an EMBL/GenBank/DDBJ whole genome shotgun (WGS) entry which is preliminary data.</text>
</comment>
<keyword evidence="8" id="KW-0576">Peroxisome</keyword>
<keyword evidence="5" id="KW-0677">Repeat</keyword>
<dbReference type="GO" id="GO:0044610">
    <property type="term" value="F:FMN transmembrane transporter activity"/>
    <property type="evidence" value="ECO:0007669"/>
    <property type="project" value="TreeGrafter"/>
</dbReference>
<evidence type="ECO:0000256" key="7">
    <source>
        <dbReference type="ARBA" id="ARBA00023136"/>
    </source>
</evidence>
<evidence type="ECO:0000313" key="12">
    <source>
        <dbReference type="EMBL" id="KAB5594283.1"/>
    </source>
</evidence>
<evidence type="ECO:0000256" key="1">
    <source>
        <dbReference type="ARBA" id="ARBA00004585"/>
    </source>
</evidence>
<dbReference type="GO" id="GO:0080122">
    <property type="term" value="F:AMP transmembrane transporter activity"/>
    <property type="evidence" value="ECO:0007669"/>
    <property type="project" value="TreeGrafter"/>
</dbReference>
<feature type="transmembrane region" description="Helical" evidence="11">
    <location>
        <begin position="225"/>
        <end position="246"/>
    </location>
</feature>
<dbReference type="InterPro" id="IPR052217">
    <property type="entry name" value="Mito/Peroxisomal_Carrier"/>
</dbReference>
<evidence type="ECO:0000256" key="10">
    <source>
        <dbReference type="RuleBase" id="RU000488"/>
    </source>
</evidence>
<keyword evidence="4 9" id="KW-0812">Transmembrane</keyword>
<dbReference type="Proteomes" id="UP000383932">
    <property type="component" value="Unassembled WGS sequence"/>
</dbReference>
<keyword evidence="3 10" id="KW-0813">Transport</keyword>
<dbReference type="PANTHER" id="PTHR45939:SF5">
    <property type="entry name" value="PEROXISOMAL MEMBRANE PROTEIN PMP34"/>
    <property type="match status" value="1"/>
</dbReference>
<reference evidence="12 13" key="1">
    <citation type="journal article" date="2019" name="Fungal Biol. Biotechnol.">
        <title>Draft genome sequence of fastidious pathogen Ceratobasidium theobromae, which causes vascular-streak dieback in Theobroma cacao.</title>
        <authorList>
            <person name="Ali S.S."/>
            <person name="Asman A."/>
            <person name="Shao J."/>
            <person name="Firmansyah A.P."/>
            <person name="Susilo A.W."/>
            <person name="Rosmana A."/>
            <person name="McMahon P."/>
            <person name="Junaid M."/>
            <person name="Guest D."/>
            <person name="Kheng T.Y."/>
            <person name="Meinhardt L.W."/>
            <person name="Bailey B.A."/>
        </authorList>
    </citation>
    <scope>NUCLEOTIDE SEQUENCE [LARGE SCALE GENOMIC DNA]</scope>
    <source>
        <strain evidence="12 13">CT2</strain>
    </source>
</reference>
<dbReference type="EMBL" id="SSOP01000022">
    <property type="protein sequence ID" value="KAB5594283.1"/>
    <property type="molecule type" value="Genomic_DNA"/>
</dbReference>
<dbReference type="GO" id="GO:0005347">
    <property type="term" value="F:ATP transmembrane transporter activity"/>
    <property type="evidence" value="ECO:0007669"/>
    <property type="project" value="TreeGrafter"/>
</dbReference>
<protein>
    <submittedName>
        <fullName evidence="12">Peroxisomal membrane protein</fullName>
    </submittedName>
</protein>
<keyword evidence="13" id="KW-1185">Reference proteome</keyword>
<evidence type="ECO:0000256" key="8">
    <source>
        <dbReference type="ARBA" id="ARBA00023140"/>
    </source>
</evidence>
<feature type="repeat" description="Solcar" evidence="9">
    <location>
        <begin position="101"/>
        <end position="200"/>
    </location>
</feature>
<evidence type="ECO:0000313" key="13">
    <source>
        <dbReference type="Proteomes" id="UP000383932"/>
    </source>
</evidence>
<evidence type="ECO:0000256" key="2">
    <source>
        <dbReference type="ARBA" id="ARBA00006375"/>
    </source>
</evidence>
<dbReference type="AlphaFoldDB" id="A0A5N5QRU1"/>
<dbReference type="OrthoDB" id="2019556at2759"/>